<dbReference type="EMBL" id="JAWDGP010003542">
    <property type="protein sequence ID" value="KAK3773390.1"/>
    <property type="molecule type" value="Genomic_DNA"/>
</dbReference>
<evidence type="ECO:0000313" key="2">
    <source>
        <dbReference type="EMBL" id="KAK3773390.1"/>
    </source>
</evidence>
<protein>
    <submittedName>
        <fullName evidence="2">Uncharacterized protein</fullName>
    </submittedName>
</protein>
<comment type="caution">
    <text evidence="2">The sequence shown here is derived from an EMBL/GenBank/DDBJ whole genome shotgun (WGS) entry which is preliminary data.</text>
</comment>
<dbReference type="AlphaFoldDB" id="A0AAE0ZPV1"/>
<proteinExistence type="predicted"/>
<accession>A0AAE0ZPV1</accession>
<feature type="region of interest" description="Disordered" evidence="1">
    <location>
        <begin position="64"/>
        <end position="87"/>
    </location>
</feature>
<gene>
    <name evidence="2" type="ORF">RRG08_041967</name>
</gene>
<reference evidence="2" key="1">
    <citation type="journal article" date="2023" name="G3 (Bethesda)">
        <title>A reference genome for the long-term kleptoplast-retaining sea slug Elysia crispata morphotype clarki.</title>
        <authorList>
            <person name="Eastman K.E."/>
            <person name="Pendleton A.L."/>
            <person name="Shaikh M.A."/>
            <person name="Suttiyut T."/>
            <person name="Ogas R."/>
            <person name="Tomko P."/>
            <person name="Gavelis G."/>
            <person name="Widhalm J.R."/>
            <person name="Wisecaver J.H."/>
        </authorList>
    </citation>
    <scope>NUCLEOTIDE SEQUENCE</scope>
    <source>
        <strain evidence="2">ECLA1</strain>
    </source>
</reference>
<name>A0AAE0ZPV1_9GAST</name>
<keyword evidence="3" id="KW-1185">Reference proteome</keyword>
<sequence length="87" mass="10165">MGRRGQGIVPDGWILSNLSSRRQASPTVTQPAAISSLELSRTFQRHDHRDRYCCCRQNTPSIHPRRTDQYYRGHGQHHGQGWRRDIR</sequence>
<evidence type="ECO:0000256" key="1">
    <source>
        <dbReference type="SAM" id="MobiDB-lite"/>
    </source>
</evidence>
<dbReference type="Proteomes" id="UP001283361">
    <property type="component" value="Unassembled WGS sequence"/>
</dbReference>
<evidence type="ECO:0000313" key="3">
    <source>
        <dbReference type="Proteomes" id="UP001283361"/>
    </source>
</evidence>
<organism evidence="2 3">
    <name type="scientific">Elysia crispata</name>
    <name type="common">lettuce slug</name>
    <dbReference type="NCBI Taxonomy" id="231223"/>
    <lineage>
        <taxon>Eukaryota</taxon>
        <taxon>Metazoa</taxon>
        <taxon>Spiralia</taxon>
        <taxon>Lophotrochozoa</taxon>
        <taxon>Mollusca</taxon>
        <taxon>Gastropoda</taxon>
        <taxon>Heterobranchia</taxon>
        <taxon>Euthyneura</taxon>
        <taxon>Panpulmonata</taxon>
        <taxon>Sacoglossa</taxon>
        <taxon>Placobranchoidea</taxon>
        <taxon>Plakobranchidae</taxon>
        <taxon>Elysia</taxon>
    </lineage>
</organism>